<accession>A0A3B6FFV8</accession>
<name>A0A3B6FFV8_WHEAT</name>
<dbReference type="EnsemblPlants" id="TraesCS3B02G060700.1">
    <property type="protein sequence ID" value="TraesCS3B02G060700.1.cds1"/>
    <property type="gene ID" value="TraesCS3B02G060700"/>
</dbReference>
<dbReference type="Proteomes" id="UP000019116">
    <property type="component" value="Chromosome 3B"/>
</dbReference>
<evidence type="ECO:0000313" key="2">
    <source>
        <dbReference type="EnsemblPlants" id="TraesCS3B02G060700.1.cds1"/>
    </source>
</evidence>
<sequence>MCLEFGSCFGGRRRDDYGGRARSRGGGYWSAPVPAPVYQQEQPPAVAHEAYHEGAPKADHTDAAGSHAAYLQDKAGSETPPRHPAWHNKVADDAYTPRPHEAAAPDHSHRDNAPMDYYHHHHPRQVLATSR</sequence>
<reference evidence="2" key="2">
    <citation type="submission" date="2018-10" db="UniProtKB">
        <authorList>
            <consortium name="EnsemblPlants"/>
        </authorList>
    </citation>
    <scope>IDENTIFICATION</scope>
</reference>
<feature type="compositionally biased region" description="Basic and acidic residues" evidence="1">
    <location>
        <begin position="49"/>
        <end position="62"/>
    </location>
</feature>
<keyword evidence="3" id="KW-1185">Reference proteome</keyword>
<dbReference type="Gramene" id="TraesCS3B02G060700.1">
    <property type="protein sequence ID" value="TraesCS3B02G060700.1.cds1"/>
    <property type="gene ID" value="TraesCS3B02G060700"/>
</dbReference>
<organism evidence="2">
    <name type="scientific">Triticum aestivum</name>
    <name type="common">Wheat</name>
    <dbReference type="NCBI Taxonomy" id="4565"/>
    <lineage>
        <taxon>Eukaryota</taxon>
        <taxon>Viridiplantae</taxon>
        <taxon>Streptophyta</taxon>
        <taxon>Embryophyta</taxon>
        <taxon>Tracheophyta</taxon>
        <taxon>Spermatophyta</taxon>
        <taxon>Magnoliopsida</taxon>
        <taxon>Liliopsida</taxon>
        <taxon>Poales</taxon>
        <taxon>Poaceae</taxon>
        <taxon>BOP clade</taxon>
        <taxon>Pooideae</taxon>
        <taxon>Triticodae</taxon>
        <taxon>Triticeae</taxon>
        <taxon>Triticinae</taxon>
        <taxon>Triticum</taxon>
    </lineage>
</organism>
<reference evidence="2" key="1">
    <citation type="submission" date="2018-08" db="EMBL/GenBank/DDBJ databases">
        <authorList>
            <person name="Rossello M."/>
        </authorList>
    </citation>
    <scope>NUCLEOTIDE SEQUENCE [LARGE SCALE GENOMIC DNA]</scope>
    <source>
        <strain evidence="2">cv. Chinese Spring</strain>
    </source>
</reference>
<dbReference type="AlphaFoldDB" id="A0A3B6FFV8"/>
<dbReference type="OMA" id="VAHEAYH"/>
<feature type="region of interest" description="Disordered" evidence="1">
    <location>
        <begin position="11"/>
        <end position="131"/>
    </location>
</feature>
<protein>
    <submittedName>
        <fullName evidence="2">Uncharacterized protein</fullName>
    </submittedName>
</protein>
<dbReference type="Gramene" id="TraesCS3B03G0136100.1">
    <property type="protein sequence ID" value="TraesCS3B03G0136100.1.CDS1"/>
    <property type="gene ID" value="TraesCS3B03G0136100"/>
</dbReference>
<dbReference type="OrthoDB" id="10440058at2759"/>
<evidence type="ECO:0000256" key="1">
    <source>
        <dbReference type="SAM" id="MobiDB-lite"/>
    </source>
</evidence>
<feature type="compositionally biased region" description="Basic and acidic residues" evidence="1">
    <location>
        <begin position="98"/>
        <end position="113"/>
    </location>
</feature>
<proteinExistence type="predicted"/>
<evidence type="ECO:0000313" key="3">
    <source>
        <dbReference type="Proteomes" id="UP000019116"/>
    </source>
</evidence>